<organism evidence="13 14">
    <name type="scientific">Oceanococcus atlanticus</name>
    <dbReference type="NCBI Taxonomy" id="1317117"/>
    <lineage>
        <taxon>Bacteria</taxon>
        <taxon>Pseudomonadati</taxon>
        <taxon>Pseudomonadota</taxon>
        <taxon>Gammaproteobacteria</taxon>
        <taxon>Chromatiales</taxon>
        <taxon>Oceanococcaceae</taxon>
        <taxon>Oceanococcus</taxon>
    </lineage>
</organism>
<dbReference type="GO" id="GO:0045340">
    <property type="term" value="F:mercury ion binding"/>
    <property type="evidence" value="ECO:0007669"/>
    <property type="project" value="InterPro"/>
</dbReference>
<evidence type="ECO:0000256" key="4">
    <source>
        <dbReference type="ARBA" id="ARBA00022723"/>
    </source>
</evidence>
<keyword evidence="6" id="KW-0805">Transcription regulation</keyword>
<comment type="function">
    <text evidence="10">Mediates the mercuric-dependent induction of mercury resistance operon. In the absence of mercury MerR represses transcription by binding tightly to the mer operator region; when mercury is present the dimeric complex binds a single ion and becomes a potent transcriptional activator, while remaining bound to the mer site.</text>
</comment>
<dbReference type="InterPro" id="IPR000551">
    <property type="entry name" value="MerR-type_HTH_dom"/>
</dbReference>
<keyword evidence="14" id="KW-1185">Reference proteome</keyword>
<dbReference type="PANTHER" id="PTHR30204">
    <property type="entry name" value="REDOX-CYCLING DRUG-SENSING TRANSCRIPTIONAL ACTIVATOR SOXR"/>
    <property type="match status" value="1"/>
</dbReference>
<keyword evidence="5" id="KW-0476">Mercury</keyword>
<evidence type="ECO:0000313" key="13">
    <source>
        <dbReference type="EMBL" id="ORE89022.1"/>
    </source>
</evidence>
<dbReference type="GO" id="GO:0003700">
    <property type="term" value="F:DNA-binding transcription factor activity"/>
    <property type="evidence" value="ECO:0007669"/>
    <property type="project" value="InterPro"/>
</dbReference>
<evidence type="ECO:0000313" key="14">
    <source>
        <dbReference type="Proteomes" id="UP000192342"/>
    </source>
</evidence>
<dbReference type="CDD" id="cd04783">
    <property type="entry name" value="HTH_MerR1"/>
    <property type="match status" value="1"/>
</dbReference>
<dbReference type="PANTHER" id="PTHR30204:SF69">
    <property type="entry name" value="MERR-FAMILY TRANSCRIPTIONAL REGULATOR"/>
    <property type="match status" value="1"/>
</dbReference>
<evidence type="ECO:0000256" key="3">
    <source>
        <dbReference type="ARBA" id="ARBA00022491"/>
    </source>
</evidence>
<dbReference type="SUPFAM" id="SSF46955">
    <property type="entry name" value="Putative DNA-binding domain"/>
    <property type="match status" value="1"/>
</dbReference>
<keyword evidence="3" id="KW-0678">Repressor</keyword>
<reference evidence="13 14" key="1">
    <citation type="submission" date="2013-04" db="EMBL/GenBank/DDBJ databases">
        <title>Oceanococcus atlanticus 22II-S10r2 Genome Sequencing.</title>
        <authorList>
            <person name="Lai Q."/>
            <person name="Li G."/>
            <person name="Shao Z."/>
        </authorList>
    </citation>
    <scope>NUCLEOTIDE SEQUENCE [LARGE SCALE GENOMIC DNA]</scope>
    <source>
        <strain evidence="13 14">22II-S10r2</strain>
    </source>
</reference>
<dbReference type="Pfam" id="PF13411">
    <property type="entry name" value="MerR_1"/>
    <property type="match status" value="1"/>
</dbReference>
<evidence type="ECO:0000259" key="12">
    <source>
        <dbReference type="PROSITE" id="PS50937"/>
    </source>
</evidence>
<dbReference type="Gene3D" id="1.10.1660.10">
    <property type="match status" value="1"/>
</dbReference>
<dbReference type="PRINTS" id="PR00040">
    <property type="entry name" value="HTHMERR"/>
</dbReference>
<evidence type="ECO:0000256" key="9">
    <source>
        <dbReference type="ARBA" id="ARBA00023163"/>
    </source>
</evidence>
<sequence length="126" mass="13999">MLSIGKFATAGGVGVETVRYYQRKGLLAVPDARDGIRRYDANALRRLRFIRKAQAAGFTLAEISELLALDASRDRSRARQLASTRIRALDDKIDELQRARRALTRLATECAQGDHGPCPILEAFEV</sequence>
<dbReference type="SMART" id="SM00422">
    <property type="entry name" value="HTH_MERR"/>
    <property type="match status" value="1"/>
</dbReference>
<dbReference type="RefSeq" id="WP_083559783.1">
    <property type="nucleotide sequence ID" value="NZ_AQQV01000001.1"/>
</dbReference>
<evidence type="ECO:0000256" key="11">
    <source>
        <dbReference type="SAM" id="Coils"/>
    </source>
</evidence>
<keyword evidence="7" id="KW-0238">DNA-binding</keyword>
<dbReference type="InterPro" id="IPR009061">
    <property type="entry name" value="DNA-bd_dom_put_sf"/>
</dbReference>
<dbReference type="AlphaFoldDB" id="A0A1Y1SH66"/>
<accession>A0A1Y1SH66</accession>
<keyword evidence="2" id="KW-0475">Mercuric resistance</keyword>
<dbReference type="GO" id="GO:0046689">
    <property type="term" value="P:response to mercury ion"/>
    <property type="evidence" value="ECO:0007669"/>
    <property type="project" value="UniProtKB-KW"/>
</dbReference>
<dbReference type="GO" id="GO:0003677">
    <property type="term" value="F:DNA binding"/>
    <property type="evidence" value="ECO:0007669"/>
    <property type="project" value="UniProtKB-KW"/>
</dbReference>
<evidence type="ECO:0000256" key="5">
    <source>
        <dbReference type="ARBA" id="ARBA00022914"/>
    </source>
</evidence>
<keyword evidence="11" id="KW-0175">Coiled coil</keyword>
<evidence type="ECO:0000256" key="8">
    <source>
        <dbReference type="ARBA" id="ARBA00023159"/>
    </source>
</evidence>
<evidence type="ECO:0000256" key="2">
    <source>
        <dbReference type="ARBA" id="ARBA00022466"/>
    </source>
</evidence>
<dbReference type="InterPro" id="IPR011794">
    <property type="entry name" value="MerR"/>
</dbReference>
<protein>
    <recommendedName>
        <fullName evidence="1">Mercuric resistance operon regulatory protein</fullName>
    </recommendedName>
</protein>
<proteinExistence type="predicted"/>
<name>A0A1Y1SH66_9GAMM</name>
<dbReference type="EMBL" id="AQQV01000001">
    <property type="protein sequence ID" value="ORE89022.1"/>
    <property type="molecule type" value="Genomic_DNA"/>
</dbReference>
<feature type="domain" description="HTH merR-type" evidence="12">
    <location>
        <begin position="1"/>
        <end position="69"/>
    </location>
</feature>
<dbReference type="STRING" id="1317117.ATO7_04065"/>
<dbReference type="OrthoDB" id="9808480at2"/>
<evidence type="ECO:0000256" key="1">
    <source>
        <dbReference type="ARBA" id="ARBA00017146"/>
    </source>
</evidence>
<dbReference type="PROSITE" id="PS50937">
    <property type="entry name" value="HTH_MERR_2"/>
    <property type="match status" value="1"/>
</dbReference>
<keyword evidence="9" id="KW-0804">Transcription</keyword>
<evidence type="ECO:0000256" key="6">
    <source>
        <dbReference type="ARBA" id="ARBA00023015"/>
    </source>
</evidence>
<evidence type="ECO:0000256" key="7">
    <source>
        <dbReference type="ARBA" id="ARBA00023125"/>
    </source>
</evidence>
<keyword evidence="4" id="KW-0479">Metal-binding</keyword>
<comment type="caution">
    <text evidence="13">The sequence shown here is derived from an EMBL/GenBank/DDBJ whole genome shotgun (WGS) entry which is preliminary data.</text>
</comment>
<evidence type="ECO:0000256" key="10">
    <source>
        <dbReference type="ARBA" id="ARBA00024874"/>
    </source>
</evidence>
<keyword evidence="8" id="KW-0010">Activator</keyword>
<dbReference type="Proteomes" id="UP000192342">
    <property type="component" value="Unassembled WGS sequence"/>
</dbReference>
<gene>
    <name evidence="13" type="ORF">ATO7_04065</name>
</gene>
<feature type="coiled-coil region" evidence="11">
    <location>
        <begin position="79"/>
        <end position="109"/>
    </location>
</feature>
<dbReference type="InterPro" id="IPR047057">
    <property type="entry name" value="MerR_fam"/>
</dbReference>